<sequence>KYGQDDLRKRQGQEIIFTITQLKQSHLTCESNNKIKQC</sequence>
<feature type="non-terminal residue" evidence="1">
    <location>
        <position position="1"/>
    </location>
</feature>
<evidence type="ECO:0000313" key="1">
    <source>
        <dbReference type="EMBL" id="CAF4359371.1"/>
    </source>
</evidence>
<proteinExistence type="predicted"/>
<dbReference type="EMBL" id="CAJOAY010022650">
    <property type="protein sequence ID" value="CAF4359371.1"/>
    <property type="molecule type" value="Genomic_DNA"/>
</dbReference>
<accession>A0A820LLM0</accession>
<evidence type="ECO:0000313" key="2">
    <source>
        <dbReference type="Proteomes" id="UP000663881"/>
    </source>
</evidence>
<dbReference type="AlphaFoldDB" id="A0A820LLM0"/>
<protein>
    <submittedName>
        <fullName evidence="1">Uncharacterized protein</fullName>
    </submittedName>
</protein>
<dbReference type="Proteomes" id="UP000663881">
    <property type="component" value="Unassembled WGS sequence"/>
</dbReference>
<reference evidence="1" key="1">
    <citation type="submission" date="2021-02" db="EMBL/GenBank/DDBJ databases">
        <authorList>
            <person name="Nowell W R."/>
        </authorList>
    </citation>
    <scope>NUCLEOTIDE SEQUENCE</scope>
</reference>
<name>A0A820LLM0_9BILA</name>
<comment type="caution">
    <text evidence="1">The sequence shown here is derived from an EMBL/GenBank/DDBJ whole genome shotgun (WGS) entry which is preliminary data.</text>
</comment>
<organism evidence="1 2">
    <name type="scientific">Adineta steineri</name>
    <dbReference type="NCBI Taxonomy" id="433720"/>
    <lineage>
        <taxon>Eukaryota</taxon>
        <taxon>Metazoa</taxon>
        <taxon>Spiralia</taxon>
        <taxon>Gnathifera</taxon>
        <taxon>Rotifera</taxon>
        <taxon>Eurotatoria</taxon>
        <taxon>Bdelloidea</taxon>
        <taxon>Adinetida</taxon>
        <taxon>Adinetidae</taxon>
        <taxon>Adineta</taxon>
    </lineage>
</organism>
<gene>
    <name evidence="1" type="ORF">OKA104_LOCUS49239</name>
</gene>